<dbReference type="AlphaFoldDB" id="A0A381STB5"/>
<name>A0A381STB5_9ZZZZ</name>
<accession>A0A381STB5</accession>
<organism evidence="1">
    <name type="scientific">marine metagenome</name>
    <dbReference type="NCBI Taxonomy" id="408172"/>
    <lineage>
        <taxon>unclassified sequences</taxon>
        <taxon>metagenomes</taxon>
        <taxon>ecological metagenomes</taxon>
    </lineage>
</organism>
<protein>
    <submittedName>
        <fullName evidence="1">Uncharacterized protein</fullName>
    </submittedName>
</protein>
<sequence>VLNKTRPLAQRLRILAVSFGALDLKDRYMVPVLREFVDSHLSATERA</sequence>
<gene>
    <name evidence="1" type="ORF">METZ01_LOCUS59508</name>
</gene>
<evidence type="ECO:0000313" key="1">
    <source>
        <dbReference type="EMBL" id="SVA06654.1"/>
    </source>
</evidence>
<proteinExistence type="predicted"/>
<feature type="non-terminal residue" evidence="1">
    <location>
        <position position="1"/>
    </location>
</feature>
<dbReference type="EMBL" id="UINC01003476">
    <property type="protein sequence ID" value="SVA06654.1"/>
    <property type="molecule type" value="Genomic_DNA"/>
</dbReference>
<reference evidence="1" key="1">
    <citation type="submission" date="2018-05" db="EMBL/GenBank/DDBJ databases">
        <authorList>
            <person name="Lanie J.A."/>
            <person name="Ng W.-L."/>
            <person name="Kazmierczak K.M."/>
            <person name="Andrzejewski T.M."/>
            <person name="Davidsen T.M."/>
            <person name="Wayne K.J."/>
            <person name="Tettelin H."/>
            <person name="Glass J.I."/>
            <person name="Rusch D."/>
            <person name="Podicherti R."/>
            <person name="Tsui H.-C.T."/>
            <person name="Winkler M.E."/>
        </authorList>
    </citation>
    <scope>NUCLEOTIDE SEQUENCE</scope>
</reference>